<name>A0A427AT75_ENSVE</name>
<feature type="region of interest" description="Disordered" evidence="1">
    <location>
        <begin position="94"/>
        <end position="215"/>
    </location>
</feature>
<organism evidence="2 3">
    <name type="scientific">Ensete ventricosum</name>
    <name type="common">Abyssinian banana</name>
    <name type="synonym">Musa ensete</name>
    <dbReference type="NCBI Taxonomy" id="4639"/>
    <lineage>
        <taxon>Eukaryota</taxon>
        <taxon>Viridiplantae</taxon>
        <taxon>Streptophyta</taxon>
        <taxon>Embryophyta</taxon>
        <taxon>Tracheophyta</taxon>
        <taxon>Spermatophyta</taxon>
        <taxon>Magnoliopsida</taxon>
        <taxon>Liliopsida</taxon>
        <taxon>Zingiberales</taxon>
        <taxon>Musaceae</taxon>
        <taxon>Ensete</taxon>
    </lineage>
</organism>
<feature type="compositionally biased region" description="Polar residues" evidence="1">
    <location>
        <begin position="144"/>
        <end position="154"/>
    </location>
</feature>
<reference evidence="2 3" key="1">
    <citation type="journal article" date="2014" name="Agronomy (Basel)">
        <title>A Draft Genome Sequence for Ensete ventricosum, the Drought-Tolerant Tree Against Hunger.</title>
        <authorList>
            <person name="Harrison J."/>
            <person name="Moore K.A."/>
            <person name="Paszkiewicz K."/>
            <person name="Jones T."/>
            <person name="Grant M."/>
            <person name="Ambacheew D."/>
            <person name="Muzemil S."/>
            <person name="Studholme D.J."/>
        </authorList>
    </citation>
    <scope>NUCLEOTIDE SEQUENCE [LARGE SCALE GENOMIC DNA]</scope>
</reference>
<evidence type="ECO:0000313" key="3">
    <source>
        <dbReference type="Proteomes" id="UP000287651"/>
    </source>
</evidence>
<dbReference type="PANTHER" id="PTHR33108">
    <property type="entry name" value="OS01G0745000 PROTEIN"/>
    <property type="match status" value="1"/>
</dbReference>
<comment type="caution">
    <text evidence="2">The sequence shown here is derived from an EMBL/GenBank/DDBJ whole genome shotgun (WGS) entry which is preliminary data.</text>
</comment>
<evidence type="ECO:0000256" key="1">
    <source>
        <dbReference type="SAM" id="MobiDB-lite"/>
    </source>
</evidence>
<gene>
    <name evidence="2" type="ORF">B296_00008775</name>
</gene>
<dbReference type="EMBL" id="AMZH03001406">
    <property type="protein sequence ID" value="RRT79411.1"/>
    <property type="molecule type" value="Genomic_DNA"/>
</dbReference>
<protein>
    <submittedName>
        <fullName evidence="2">Uncharacterized protein</fullName>
    </submittedName>
</protein>
<dbReference type="AlphaFoldDB" id="A0A427AT75"/>
<dbReference type="PANTHER" id="PTHR33108:SF14">
    <property type="entry name" value="OS01G0745000 PROTEIN"/>
    <property type="match status" value="1"/>
</dbReference>
<proteinExistence type="predicted"/>
<sequence>MDTSDEMAIKIECDCCGVHEDCTPTYICSIKASFRGKWICGLCCQVVNEQMNRTPSATIEEAMESHMSVCNEFNSTMRLNPKLALAGSLRDIARKKKKSTKHRAAKDSSESKIGRTTSLRGRAKANPVVQAERSSTRRRRAARNQQPVDQNPPATRSPERRAEIGLVEGRGEVGGLGGEEKLEEVGEKKMNDCDSGARSPDKLPGGEDETSTAPLPEKVRHLLILRRRYEVFLVFCRLVW</sequence>
<accession>A0A427AT75</accession>
<dbReference type="Proteomes" id="UP000287651">
    <property type="component" value="Unassembled WGS sequence"/>
</dbReference>
<dbReference type="InterPro" id="IPR012876">
    <property type="entry name" value="DUF1677_pln"/>
</dbReference>
<evidence type="ECO:0000313" key="2">
    <source>
        <dbReference type="EMBL" id="RRT79411.1"/>
    </source>
</evidence>
<feature type="compositionally biased region" description="Basic residues" evidence="1">
    <location>
        <begin position="94"/>
        <end position="104"/>
    </location>
</feature>
<dbReference type="Pfam" id="PF07911">
    <property type="entry name" value="DUF1677"/>
    <property type="match status" value="1"/>
</dbReference>
<feature type="compositionally biased region" description="Basic and acidic residues" evidence="1">
    <location>
        <begin position="178"/>
        <end position="192"/>
    </location>
</feature>